<sequence length="71" mass="8325">MQQRTGGDLLRKRSWTAPARDVPRAMSRCLKRGERVYSDKEFEFQGWGPPLCLWKNCQSRAWAFVDVDMCT</sequence>
<dbReference type="EMBL" id="KE344549">
    <property type="protein sequence ID" value="EXB66521.1"/>
    <property type="molecule type" value="Genomic_DNA"/>
</dbReference>
<protein>
    <submittedName>
        <fullName evidence="1">Uncharacterized protein</fullName>
    </submittedName>
</protein>
<keyword evidence="2" id="KW-1185">Reference proteome</keyword>
<accession>W9R358</accession>
<gene>
    <name evidence="1" type="ORF">L484_017759</name>
</gene>
<dbReference type="Proteomes" id="UP000030645">
    <property type="component" value="Unassembled WGS sequence"/>
</dbReference>
<evidence type="ECO:0000313" key="1">
    <source>
        <dbReference type="EMBL" id="EXB66521.1"/>
    </source>
</evidence>
<organism evidence="1 2">
    <name type="scientific">Morus notabilis</name>
    <dbReference type="NCBI Taxonomy" id="981085"/>
    <lineage>
        <taxon>Eukaryota</taxon>
        <taxon>Viridiplantae</taxon>
        <taxon>Streptophyta</taxon>
        <taxon>Embryophyta</taxon>
        <taxon>Tracheophyta</taxon>
        <taxon>Spermatophyta</taxon>
        <taxon>Magnoliopsida</taxon>
        <taxon>eudicotyledons</taxon>
        <taxon>Gunneridae</taxon>
        <taxon>Pentapetalae</taxon>
        <taxon>rosids</taxon>
        <taxon>fabids</taxon>
        <taxon>Rosales</taxon>
        <taxon>Moraceae</taxon>
        <taxon>Moreae</taxon>
        <taxon>Morus</taxon>
    </lineage>
</organism>
<proteinExistence type="predicted"/>
<dbReference type="AlphaFoldDB" id="W9R358"/>
<name>W9R358_9ROSA</name>
<reference evidence="2" key="1">
    <citation type="submission" date="2013-01" db="EMBL/GenBank/DDBJ databases">
        <title>Draft Genome Sequence of a Mulberry Tree, Morus notabilis C.K. Schneid.</title>
        <authorList>
            <person name="He N."/>
            <person name="Zhao S."/>
        </authorList>
    </citation>
    <scope>NUCLEOTIDE SEQUENCE</scope>
</reference>
<evidence type="ECO:0000313" key="2">
    <source>
        <dbReference type="Proteomes" id="UP000030645"/>
    </source>
</evidence>